<organism evidence="1 2">
    <name type="scientific">Rhamnella rubrinervis</name>
    <dbReference type="NCBI Taxonomy" id="2594499"/>
    <lineage>
        <taxon>Eukaryota</taxon>
        <taxon>Viridiplantae</taxon>
        <taxon>Streptophyta</taxon>
        <taxon>Embryophyta</taxon>
        <taxon>Tracheophyta</taxon>
        <taxon>Spermatophyta</taxon>
        <taxon>Magnoliopsida</taxon>
        <taxon>eudicotyledons</taxon>
        <taxon>Gunneridae</taxon>
        <taxon>Pentapetalae</taxon>
        <taxon>rosids</taxon>
        <taxon>fabids</taxon>
        <taxon>Rosales</taxon>
        <taxon>Rhamnaceae</taxon>
        <taxon>rhamnoid group</taxon>
        <taxon>Rhamneae</taxon>
        <taxon>Rhamnella</taxon>
    </lineage>
</organism>
<protein>
    <submittedName>
        <fullName evidence="1">Uncharacterized protein</fullName>
    </submittedName>
</protein>
<proteinExistence type="predicted"/>
<dbReference type="AlphaFoldDB" id="A0A8K0HIA8"/>
<dbReference type="OrthoDB" id="1022535at2759"/>
<name>A0A8K0HIA8_9ROSA</name>
<keyword evidence="2" id="KW-1185">Reference proteome</keyword>
<dbReference type="EMBL" id="VOIH02000002">
    <property type="protein sequence ID" value="KAF3452694.1"/>
    <property type="molecule type" value="Genomic_DNA"/>
</dbReference>
<dbReference type="Proteomes" id="UP000796880">
    <property type="component" value="Unassembled WGS sequence"/>
</dbReference>
<gene>
    <name evidence="1" type="ORF">FNV43_RR03127</name>
</gene>
<sequence>MFERVNAIRSRFAKAGWKLVWSPRETNSVADGLARFTLKNNVVFSVDEFSLGELPPSVLDRIVAEQLVLAV</sequence>
<comment type="caution">
    <text evidence="1">The sequence shown here is derived from an EMBL/GenBank/DDBJ whole genome shotgun (WGS) entry which is preliminary data.</text>
</comment>
<evidence type="ECO:0000313" key="2">
    <source>
        <dbReference type="Proteomes" id="UP000796880"/>
    </source>
</evidence>
<evidence type="ECO:0000313" key="1">
    <source>
        <dbReference type="EMBL" id="KAF3452694.1"/>
    </source>
</evidence>
<accession>A0A8K0HIA8</accession>
<reference evidence="1" key="1">
    <citation type="submission" date="2020-03" db="EMBL/GenBank/DDBJ databases">
        <title>A high-quality chromosome-level genome assembly of a woody plant with both climbing and erect habits, Rhamnella rubrinervis.</title>
        <authorList>
            <person name="Lu Z."/>
            <person name="Yang Y."/>
            <person name="Zhu X."/>
            <person name="Sun Y."/>
        </authorList>
    </citation>
    <scope>NUCLEOTIDE SEQUENCE</scope>
    <source>
        <strain evidence="1">BYM</strain>
        <tissue evidence="1">Leaf</tissue>
    </source>
</reference>